<dbReference type="GO" id="GO:0005524">
    <property type="term" value="F:ATP binding"/>
    <property type="evidence" value="ECO:0007669"/>
    <property type="project" value="InterPro"/>
</dbReference>
<gene>
    <name evidence="2" type="ORF">LCGC14_2438280</name>
</gene>
<dbReference type="EMBL" id="LAZR01037458">
    <property type="protein sequence ID" value="KKL22153.1"/>
    <property type="molecule type" value="Genomic_DNA"/>
</dbReference>
<dbReference type="InterPro" id="IPR020568">
    <property type="entry name" value="Ribosomal_Su5_D2-typ_SF"/>
</dbReference>
<reference evidence="2" key="1">
    <citation type="journal article" date="2015" name="Nature">
        <title>Complex archaea that bridge the gap between prokaryotes and eukaryotes.</title>
        <authorList>
            <person name="Spang A."/>
            <person name="Saw J.H."/>
            <person name="Jorgensen S.L."/>
            <person name="Zaremba-Niedzwiedzka K."/>
            <person name="Martijn J."/>
            <person name="Lind A.E."/>
            <person name="van Eijk R."/>
            <person name="Schleper C."/>
            <person name="Guy L."/>
            <person name="Ettema T.J."/>
        </authorList>
    </citation>
    <scope>NUCLEOTIDE SEQUENCE</scope>
</reference>
<feature type="non-terminal residue" evidence="2">
    <location>
        <position position="155"/>
    </location>
</feature>
<name>A0A0F9EDQ3_9ZZZZ</name>
<sequence length="155" mass="16661">MRGLAFCPAHITGFFKADVEQLEPEKMGSLGAGFSIKDGVTTAVVAEKNGKSDYIIKVSGYKPDNTDVSEFVVKEFQKLVDENYFIEIHHDISVPISYGLGCSGAVALSLSYALNEALGIKLSKEEIGKIAHNAEVFCKTGLGDVIGSFYGGFEI</sequence>
<accession>A0A0F9EDQ3</accession>
<dbReference type="Pfam" id="PF00288">
    <property type="entry name" value="GHMP_kinases_N"/>
    <property type="match status" value="1"/>
</dbReference>
<protein>
    <recommendedName>
        <fullName evidence="1">GHMP kinase N-terminal domain-containing protein</fullName>
    </recommendedName>
</protein>
<dbReference type="PANTHER" id="PTHR42282">
    <property type="entry name" value="PANTOATE KINASE-RELATED"/>
    <property type="match status" value="1"/>
</dbReference>
<dbReference type="AlphaFoldDB" id="A0A0F9EDQ3"/>
<proteinExistence type="predicted"/>
<comment type="caution">
    <text evidence="2">The sequence shown here is derived from an EMBL/GenBank/DDBJ whole genome shotgun (WGS) entry which is preliminary data.</text>
</comment>
<dbReference type="SUPFAM" id="SSF54211">
    <property type="entry name" value="Ribosomal protein S5 domain 2-like"/>
    <property type="match status" value="1"/>
</dbReference>
<dbReference type="InterPro" id="IPR014721">
    <property type="entry name" value="Ribsml_uS5_D2-typ_fold_subgr"/>
</dbReference>
<evidence type="ECO:0000313" key="2">
    <source>
        <dbReference type="EMBL" id="KKL22153.1"/>
    </source>
</evidence>
<evidence type="ECO:0000259" key="1">
    <source>
        <dbReference type="Pfam" id="PF00288"/>
    </source>
</evidence>
<dbReference type="Gene3D" id="3.30.230.10">
    <property type="match status" value="1"/>
</dbReference>
<dbReference type="InterPro" id="IPR012043">
    <property type="entry name" value="PoK"/>
</dbReference>
<dbReference type="InterPro" id="IPR006204">
    <property type="entry name" value="GHMP_kinase_N_dom"/>
</dbReference>
<organism evidence="2">
    <name type="scientific">marine sediment metagenome</name>
    <dbReference type="NCBI Taxonomy" id="412755"/>
    <lineage>
        <taxon>unclassified sequences</taxon>
        <taxon>metagenomes</taxon>
        <taxon>ecological metagenomes</taxon>
    </lineage>
</organism>
<dbReference type="PANTHER" id="PTHR42282:SF1">
    <property type="entry name" value="PANTOATE KINASE"/>
    <property type="match status" value="1"/>
</dbReference>
<feature type="domain" description="GHMP kinase N-terminal" evidence="1">
    <location>
        <begin position="75"/>
        <end position="152"/>
    </location>
</feature>